<gene>
    <name evidence="2" type="ORF">ACFFR3_37625</name>
</gene>
<evidence type="ECO:0008006" key="4">
    <source>
        <dbReference type="Google" id="ProtNLM"/>
    </source>
</evidence>
<dbReference type="RefSeq" id="WP_345385197.1">
    <property type="nucleotide sequence ID" value="NZ_BAAAXS010000001.1"/>
</dbReference>
<dbReference type="Gene3D" id="1.20.120.910">
    <property type="entry name" value="DksA, coiled-coil domain"/>
    <property type="match status" value="1"/>
</dbReference>
<evidence type="ECO:0000256" key="1">
    <source>
        <dbReference type="PROSITE-ProRule" id="PRU00510"/>
    </source>
</evidence>
<comment type="caution">
    <text evidence="2">The sequence shown here is derived from an EMBL/GenBank/DDBJ whole genome shotgun (WGS) entry which is preliminary data.</text>
</comment>
<dbReference type="PROSITE" id="PS51128">
    <property type="entry name" value="ZF_DKSA_2"/>
    <property type="match status" value="1"/>
</dbReference>
<accession>A0ABV5NY39</accession>
<proteinExistence type="predicted"/>
<dbReference type="Proteomes" id="UP001589568">
    <property type="component" value="Unassembled WGS sequence"/>
</dbReference>
<name>A0ABV5NY39_9ACTN</name>
<evidence type="ECO:0000313" key="3">
    <source>
        <dbReference type="Proteomes" id="UP001589568"/>
    </source>
</evidence>
<keyword evidence="3" id="KW-1185">Reference proteome</keyword>
<organism evidence="2 3">
    <name type="scientific">Nonomuraea salmonea</name>
    <dbReference type="NCBI Taxonomy" id="46181"/>
    <lineage>
        <taxon>Bacteria</taxon>
        <taxon>Bacillati</taxon>
        <taxon>Actinomycetota</taxon>
        <taxon>Actinomycetes</taxon>
        <taxon>Streptosporangiales</taxon>
        <taxon>Streptosporangiaceae</taxon>
        <taxon>Nonomuraea</taxon>
    </lineage>
</organism>
<protein>
    <recommendedName>
        <fullName evidence="4">DksA C4-type domain-containing protein</fullName>
    </recommendedName>
</protein>
<feature type="zinc finger region" description="dksA C4-type" evidence="1">
    <location>
        <begin position="79"/>
        <end position="103"/>
    </location>
</feature>
<sequence>MGTPSFPFASSEEQISVMADDRSVHTHLQHYTEHLERLEELRELLDDRLAATDPVLDRAAAGRIRAALERMDRGLYGICRGCGTFISFDQLLQAPDRPSCDACSQLRGQEEAA</sequence>
<dbReference type="EMBL" id="JBHMCF010000041">
    <property type="protein sequence ID" value="MFB9475240.1"/>
    <property type="molecule type" value="Genomic_DNA"/>
</dbReference>
<reference evidence="2 3" key="1">
    <citation type="submission" date="2024-09" db="EMBL/GenBank/DDBJ databases">
        <authorList>
            <person name="Sun Q."/>
            <person name="Mori K."/>
        </authorList>
    </citation>
    <scope>NUCLEOTIDE SEQUENCE [LARGE SCALE GENOMIC DNA]</scope>
    <source>
        <strain evidence="2 3">JCM 3324</strain>
    </source>
</reference>
<evidence type="ECO:0000313" key="2">
    <source>
        <dbReference type="EMBL" id="MFB9475240.1"/>
    </source>
</evidence>